<organism evidence="4 5">
    <name type="scientific">Opisthorchis felineus</name>
    <dbReference type="NCBI Taxonomy" id="147828"/>
    <lineage>
        <taxon>Eukaryota</taxon>
        <taxon>Metazoa</taxon>
        <taxon>Spiralia</taxon>
        <taxon>Lophotrochozoa</taxon>
        <taxon>Platyhelminthes</taxon>
        <taxon>Trematoda</taxon>
        <taxon>Digenea</taxon>
        <taxon>Opisthorchiida</taxon>
        <taxon>Opisthorchiata</taxon>
        <taxon>Opisthorchiidae</taxon>
        <taxon>Opisthorchis</taxon>
    </lineage>
</organism>
<dbReference type="Pfam" id="PF12624">
    <property type="entry name" value="VPS13_N"/>
    <property type="match status" value="1"/>
</dbReference>
<dbReference type="InterPro" id="IPR039782">
    <property type="entry name" value="VPS13B"/>
</dbReference>
<reference evidence="4 5" key="1">
    <citation type="journal article" date="2019" name="BMC Genomics">
        <title>New insights from Opisthorchis felineus genome: update on genomics of the epidemiologically important liver flukes.</title>
        <authorList>
            <person name="Ershov N.I."/>
            <person name="Mordvinov V.A."/>
            <person name="Prokhortchouk E.B."/>
            <person name="Pakharukova M.Y."/>
            <person name="Gunbin K.V."/>
            <person name="Ustyantsev K."/>
            <person name="Genaev M.A."/>
            <person name="Blinov A.G."/>
            <person name="Mazur A."/>
            <person name="Boulygina E."/>
            <person name="Tsygankova S."/>
            <person name="Khrameeva E."/>
            <person name="Chekanov N."/>
            <person name="Fan G."/>
            <person name="Xiao A."/>
            <person name="Zhang H."/>
            <person name="Xu X."/>
            <person name="Yang H."/>
            <person name="Solovyev V."/>
            <person name="Lee S.M."/>
            <person name="Liu X."/>
            <person name="Afonnikov D.A."/>
            <person name="Skryabin K.G."/>
        </authorList>
    </citation>
    <scope>NUCLEOTIDE SEQUENCE [LARGE SCALE GENOMIC DNA]</scope>
    <source>
        <strain evidence="4">AK-0245</strain>
        <tissue evidence="4">Whole organism</tissue>
    </source>
</reference>
<evidence type="ECO:0000313" key="4">
    <source>
        <dbReference type="EMBL" id="TGZ67226.1"/>
    </source>
</evidence>
<feature type="region of interest" description="Disordered" evidence="2">
    <location>
        <begin position="345"/>
        <end position="366"/>
    </location>
</feature>
<accession>A0A4S2LUV8</accession>
<feature type="region of interest" description="Disordered" evidence="2">
    <location>
        <begin position="4478"/>
        <end position="4502"/>
    </location>
</feature>
<feature type="region of interest" description="Disordered" evidence="2">
    <location>
        <begin position="300"/>
        <end position="327"/>
    </location>
</feature>
<dbReference type="STRING" id="147828.A0A4S2LUV8"/>
<dbReference type="OrthoDB" id="445152at2759"/>
<evidence type="ECO:0000256" key="2">
    <source>
        <dbReference type="SAM" id="MobiDB-lite"/>
    </source>
</evidence>
<sequence length="4535" mass="501867">MQRFFKLETYVGKLIMSYLNTYVKLRDDQVAMSIWEGDVILNQLELRCESVENLFPIPVGLRLGRVRELRIHVPWTKLNSENIVISLHTVECVLTLKKPQSCGLTKTSVLSSTEPPSSGYNPGQNLAPGYLQSYLHRLLANIRIVVYNLSIKFLLDDIVLSLSCNLLDFYPTTHEWKITFQSTSSDNSTFVRRKLQVSDVTICLDHCGSTGYVETYEQPLVYRFSLSCLIELVYPPGLDFFQASLATITTMDVYAQTLEVRLSPHQVHALVRLLEVFAAVHTENVDWSKLAPVNVSHLTEGDAKKTAEDVPETTGNPSDMSPTDQENQQSWASWMWSLVPNILPPNTELSNSDGDDGDDDDIQQSGGALPSCVDLIHLVYEDAKQHMNSTFVTPHFPNSFSSTELPDLVESSVPPVITKYNSASDLQLPVNPETSEPSISLRRVRHRIRHLRRNDDNQPLFVVGVFTDQLIVRLLLPNGHLMDKSLAHLNASSSKFSRRLTQSGLEVTVRGLALQATSLGAHFTSVQLGAKHLSGFPVGPSCPCGYLDLAKTFAPKDHDTNSLSPKASVEHAHQTFLELGNPRDAQADPVHLRRVFHSVLHAPKSFDEDPMSLPPLSVEAYLSRFHDSFVRQEYPALWFDLITSMDSKNPDIRLNQLPRIRSGQTDGVTERVHLRILSNRSLVYLSPTILHRSEAFIKSVKRHPRYPCCLKTISPAPGEHLPLIKPQLPQFLDGIAVQTIRVVVASPTVYYFANHWNNNFTGTPHLRFQSDNITWSQITPLYPLEVVNHLKRWPCSEIILRRMTSCLLTEASWPTEAKPSGVIASSEPEILMHAFRRGRVRFSTVLLHLLPGTVSPSNEIPLLSLSKVTWYSWILNSPELWSHSPDLPHLPEFEWRLVSRDPLEIRLSADWLLHTAYLATSVAIQLGNFARFLSASTARDCPTFASAGRCEGFPFPRKSSDSMNNVQLCADLPGVIRARTFWNSSCRIYQLSVQTDLAVYLRFYDCGTIVPIVQRDPSLKSSRPCFTLNDGPYLHPSEDVPLIGLACQFPNDVLNLSIPALFRMSVCGLEGHVTPELVSWFCFALDICESEEISLPGKNFRPVEHKYGLQRVTTCLNQGSSSCVSEPFSAASSLFLPTPKSGLSAERVNHSSTNESFCSSSRLITDEVQHTVFGDPATWLTIRRFLNGTHQLLTKTSVQISVMPSKLVVSAYPVTHQVPDKILYEGFHSTFFDRVSTTVSFSELLLNNSKPDALPTPAYPDSFDSIGLVSSNRSWLDATSALPSITPPGVSPKKCGAWVLCLRNVYLKVEEQLLFSGTLLVNVDFNLRLPQGQLAHSSVTAASSLDACVHAQLNCDDFGPHDLEMPSVVHLFQLATIIKYLVFSWKLLIPKLKLLSGWWSDNHVQPTSNASYFRDLSITQTALSSGCARRPFVPSLRDDHVAYFKGPHDPVSHAPQTSVSGVRHLCLSPQLIVTTNVPPVSVLFHFTIPTAIGRLKLPPSSGCTTTVYWLLNQLVLSLRLRQDECIMDFQIGSACAQFRGQDNVYMPLFSTMESSLRPFVDTELPTGLDTPDVPLMPESSTKSPPSQFADSESEESGFGTRHLTFLTKSSYGAQHCCYGPLSQPSSGKEAGLVHLHFCRSPLPPYRHGHEFRASTWSSSPVQFVNTLIINMQPVDLVLYTDMIGEIVRLYANLYPGADASVEPTNHSTGAEPEEPVAAVDIHVPTTTLRSHIIIKSFRIFLPLSKDLAHQISPGSPLANAVVLGCEMIELQPLVCNKLERPSSEKLASTQCPLSSLIEHDDPQQLIVVARGLCCWASEFYSLLLPDTFGHQKHVLAEQQNPAQYWNQGILRTSWNCMPSPAAASPLVRPFTLTVSFAPASRHTNNTMGTYGSAIEVAIPDNLVVFADFTVLEALFATTQSTKLSDPSGPIQETKHEWVCSPQVTIPNDCIDTAPNRFLFTLRHFRLIMWRSDPVRKCTAQLVCDADHTHMTLHFKSIYMLDQLNFGVHDLQVDARTVTSDCLALGDYCPTWVRCHPLRFNGGSYQHRDTLVLPPYMLGAWPSSLSSTSSSNLLLRTQPCEPDPRTGIFSPLVSARIERPKKSFTKGVSQDGTVDQRFGVSVTFGRIVCFTIKPEILVTFTCFFDLRDTNQPADSATRSSQHRTLDAIHYATTWISQLSVDTDAFNILVEKNNCKQAGNIELKIRKTHLNSAFTPSEGFSDCVRWRVDLNGLHLSCCAYNRQQSVLALSGSSASLASECVNHHLSLLWPGANLHCAGAVRVVSCIHLTPSRPSRSILETECLFTAGTGLNMDIPICGPVLSMITELLTDFSTVFPHPSASSPSLSDKDFVPSCDQCAGMQPVLFHDDLRRGLPVQTSSDDRNIKSSNPIQLGPLHPCWPWVVSSVDLNQFPLCPHPWPLAGEVVFCDNMQRQYHFDGHTYPVVLNSSHPVEPHWVGVTWAYSDPRTPVRVRVLPAPFEFLEHLASIPYSHGLELRCHLQYWDYSVMPNGKFKNYGTFFLRDSQVVDFLLLNKRIAEVRRDDSATSASVYEEDPNIRQRVSSILDEAIQKNQTPASLKTGDFTSKRSKLRATNGGIRVSAHVWRILVDLRAQPVVLRAQGNDHSATTSTPPIPAALVYISPLVLAGCVELDSVRQAPTVSQMPSIGNFYAPYVRIGLFRQSEDCRQGFSECLELARLELENLKVSHECTGKDSIVQSVYQYGCKFTSGQCLLADPHWAKLKPAARLRELDSIVNCISDTNRCDVSLNLSDIHILLGVDRLTSLSYLTSLLTDTAKSLLSSCSPPVGTPQTGLGWRVANYSDQIVILRQTGLKSRTSDLPDHPPLARGNSALDVLLLFVICPAATETWRPLPLPASAAQPVVSDRIRFHVGTHSVHANAENAVWSEAVELAWPPCRTDSQRGNDGYLVLSLSWQSSLSKKPRSSYPNMFLILEQPDPTGFPGRIIIHSDIVFRNLIPVDIRAQLSSEPLPVDSVPSAHPKEVPTDRVESAKTFQLTQGPSENYVCSSSSAARSRLSKLLHTFRLSTSQSEQRVGSKGRWSEPCVFCHIPFPSRNARRRISQRSLVGIPIDRGDGSDLFYAVVTVESLVISPFAPLMCMVTISPSFNIVSLLPHSFNLCVRPVYPYTSTADNTPELRSDIKPPWTHQILPPSYPPRPPQTEKFRLPKTVSSPFFLARAPALLLSAYLPSGIPLLSEPIHLSPDNLLTKLATSFISATVPTDSVVLNGSEIEHHYHKPSHPVVYTLNHRYPLYRPRSTVLIAPEPDVASYTLQLILHPRLRLYNQSGADLCVRFLSNAKGHSTEVHEFRTGSVLSPGSDKPIVQFGFVVRGRAHWSNVTFQLSSVIVDSPTRDSSAKFPSIQADAAPERAKTQNVLIECRDTDTLECPRIPVETVEHSISMVTVRTENEGGLMRFTISSDRILLCLVARLIKEKGFILIVESQVHIHHRCAPDLYVRPIVLSGERQSTYDEELVSSNTSVDQTGLRPTGNLFPLPYWTLSRSVTNGPESVVQLKFALWIGSSKTKGILCEIPNILSGETKLSHSMKHIDPQLLYLPTTGTDMEGKASEYNLVVIVQSISCDGQVVVQLNDLPNQYMNSSFAVRLVNQTNVDLVVSVNQTSQHHSTNISAPCFPPEPLLNLPSLGGSQIWIPKYILSALFSTEQPQTEDNTVPVQILPIFDMSTFRDYTISLGCKSDSHSSASLVFIPLTSLIESDSHCTCLQTRVGDEPVTVQLSLQINSPLGPSLFIFTSDRPSSMLPEISSFALSLCLHLRQLQVSLLVFESVNSMRLSDPRYTPTVSGGFCLSGSLTPPQDEFVRLLLRNLSITSCFYSSAHNTNELDIVLHTQHIQLDNWGQTWTSTYDFPTVFCSTGPTGFCGRFRTSSHTLSAPVCHLFFAPPELQLSLEDSLLYDLHAVILSFTRVWSLYPPQLSIRAITAQPPLWLFLQHFYVDRCDLRVSLRVMLRVYLSCHEAPLSVAPFDLNKQRTSTSAVGVALTISTLGRLLGVHYFTQTMFRAGWLVGSLDVLGNISGLLHSLLCGLDALVNLKPQTDPPSSVVSTSHRFLSDSEISAVMLNGDPRTNVEYVFLDNNGDGTCSSPGELDLQRQITIRQAALLRRFSNGIVSLTRHTTGGLIRSVTGMAASVARNLDHLSLDHQHQQRQEEIRRKQVPRGLGEGLQRGLSGFGLCVLGAIAGVADHPLQALFKAVDSTPSPSDTWDEITENTGLHQSSHLALATLGGLGRGLVGAVVKPMAGVAELVAQAGTGILQASRLGYPSTVTRQANGPYTTSAVESLSQYLTADTLLLRSWALTAVKAIWHGESSDDVSNLENSNDLWRQLMWVAPALTSQSHSSQNEGESGETGELIWVCAAQVPLLVGSLLPDCETGSFQLFTLMAKDFEHASESSTCHPTLFAGLYRKSDGHGKDDRWLSTIRVTPKTLQALTNIANLFWPPVGPDDRDDVVTAESGSCTVPVPSTSPQSGYSEPHGSLTCIGTRLPPSRWQRVKEYILSTNSAAPITI</sequence>
<evidence type="ECO:0000313" key="5">
    <source>
        <dbReference type="Proteomes" id="UP000308267"/>
    </source>
</evidence>
<dbReference type="PANTHER" id="PTHR12517">
    <property type="entry name" value="VACUOLAR PROTEIN SORTING-ASSOCIATED PROTEIN 13B"/>
    <property type="match status" value="1"/>
</dbReference>
<evidence type="ECO:0000259" key="3">
    <source>
        <dbReference type="Pfam" id="PF12624"/>
    </source>
</evidence>
<comment type="caution">
    <text evidence="4">The sequence shown here is derived from an EMBL/GenBank/DDBJ whole genome shotgun (WGS) entry which is preliminary data.</text>
</comment>
<feature type="compositionally biased region" description="Polar residues" evidence="2">
    <location>
        <begin position="313"/>
        <end position="327"/>
    </location>
</feature>
<dbReference type="Proteomes" id="UP000308267">
    <property type="component" value="Unassembled WGS sequence"/>
</dbReference>
<feature type="compositionally biased region" description="Acidic residues" evidence="2">
    <location>
        <begin position="353"/>
        <end position="362"/>
    </location>
</feature>
<keyword evidence="5" id="KW-1185">Reference proteome</keyword>
<feature type="compositionally biased region" description="Polar residues" evidence="2">
    <location>
        <begin position="4481"/>
        <end position="4498"/>
    </location>
</feature>
<keyword evidence="1" id="KW-0813">Transport</keyword>
<feature type="compositionally biased region" description="Polar residues" evidence="2">
    <location>
        <begin position="1578"/>
        <end position="1590"/>
    </location>
</feature>
<feature type="region of interest" description="Disordered" evidence="2">
    <location>
        <begin position="1567"/>
        <end position="1597"/>
    </location>
</feature>
<feature type="domain" description="Chorein N-terminal" evidence="3">
    <location>
        <begin position="7"/>
        <end position="208"/>
    </location>
</feature>
<gene>
    <name evidence="4" type="ORF">CRM22_004897</name>
</gene>
<evidence type="ECO:0000256" key="1">
    <source>
        <dbReference type="ARBA" id="ARBA00022448"/>
    </source>
</evidence>
<dbReference type="EMBL" id="SJOL01006423">
    <property type="protein sequence ID" value="TGZ67226.1"/>
    <property type="molecule type" value="Genomic_DNA"/>
</dbReference>
<dbReference type="InterPro" id="IPR026854">
    <property type="entry name" value="VPS13_N"/>
</dbReference>
<proteinExistence type="predicted"/>
<protein>
    <recommendedName>
        <fullName evidence="3">Chorein N-terminal domain-containing protein</fullName>
    </recommendedName>
</protein>
<dbReference type="PANTHER" id="PTHR12517:SF0">
    <property type="entry name" value="INTERMEMBRANE LIPID TRANSFER PROTEIN VPS13B"/>
    <property type="match status" value="1"/>
</dbReference>
<name>A0A4S2LUV8_OPIFE</name>